<feature type="region of interest" description="Disordered" evidence="1">
    <location>
        <begin position="33"/>
        <end position="71"/>
    </location>
</feature>
<dbReference type="OrthoDB" id="3362851at2759"/>
<sequence length="505" mass="57078">MSCARCFRKKTKCDGERPCKTCLERGTDCHSQKRKQKSWKGEGNSASTSIHSQLASHVASDEEPSAHPQQTAFNSSLRTGLLIGAVPQGAPFQHRHQACIFPVTGARQGAYHRSLGGSRHLPTEREADDRSPRAPAAVGYEAGVEVYEGDGKLEQFRDAVCVKLTRHSCCGNRHQGAMEITYPAELHLDIRIGKRDLHSMQECVDVMASSVAGAVRCDTASCTSQTRTVFCAASALPHVLVVLLMRHSNARGPVTKIKHHVSPNGTLHVGVTEYILGSAIFHRGDTVKSGHFFTVARTSEKCWHRFDDDKVLMSALTAAIMESEATGFLLCAYAERHIDVKRYLTKDRLCIFNEFRGIPLHMMRNPVTHKAPFCSWQTRNWLLMQGVIFDEKTLQAWVRDAVYRIHPYMWYTFPELNRYTNLLPAEIMAAHLQRASELRADRTNFFKAYQKWIISVYGRICKVEATTWRLDNKTPLKKRRKKHINGDEIFLQLQPETLVLISTFL</sequence>
<feature type="compositionally biased region" description="Polar residues" evidence="1">
    <location>
        <begin position="44"/>
        <end position="55"/>
    </location>
</feature>
<dbReference type="SUPFAM" id="SSF57701">
    <property type="entry name" value="Zn2/Cys6 DNA-binding domain"/>
    <property type="match status" value="1"/>
</dbReference>
<feature type="region of interest" description="Disordered" evidence="1">
    <location>
        <begin position="114"/>
        <end position="135"/>
    </location>
</feature>
<dbReference type="InterPro" id="IPR001138">
    <property type="entry name" value="Zn2Cys6_DnaBD"/>
</dbReference>
<keyword evidence="4" id="KW-1185">Reference proteome</keyword>
<dbReference type="GO" id="GO:0004843">
    <property type="term" value="F:cysteine-type deubiquitinase activity"/>
    <property type="evidence" value="ECO:0007669"/>
    <property type="project" value="InterPro"/>
</dbReference>
<gene>
    <name evidence="3" type="ORF">JKP88DRAFT_251600</name>
</gene>
<dbReference type="Pfam" id="PF00172">
    <property type="entry name" value="Zn_clus"/>
    <property type="match status" value="1"/>
</dbReference>
<dbReference type="Gene3D" id="4.10.240.10">
    <property type="entry name" value="Zn(2)-C6 fungal-type DNA-binding domain"/>
    <property type="match status" value="1"/>
</dbReference>
<dbReference type="GO" id="GO:0008270">
    <property type="term" value="F:zinc ion binding"/>
    <property type="evidence" value="ECO:0007669"/>
    <property type="project" value="InterPro"/>
</dbReference>
<accession>A0A835ZIF4</accession>
<evidence type="ECO:0000313" key="3">
    <source>
        <dbReference type="EMBL" id="KAG5191269.1"/>
    </source>
</evidence>
<dbReference type="GO" id="GO:0016579">
    <property type="term" value="P:protein deubiquitination"/>
    <property type="evidence" value="ECO:0007669"/>
    <property type="project" value="InterPro"/>
</dbReference>
<dbReference type="Proteomes" id="UP000664859">
    <property type="component" value="Unassembled WGS sequence"/>
</dbReference>
<evidence type="ECO:0000313" key="4">
    <source>
        <dbReference type="Proteomes" id="UP000664859"/>
    </source>
</evidence>
<protein>
    <recommendedName>
        <fullName evidence="2">Zn(2)-C6 fungal-type domain-containing protein</fullName>
    </recommendedName>
</protein>
<dbReference type="Pfam" id="PF00443">
    <property type="entry name" value="UCH"/>
    <property type="match status" value="1"/>
</dbReference>
<dbReference type="AlphaFoldDB" id="A0A835ZIF4"/>
<comment type="caution">
    <text evidence="3">The sequence shown here is derived from an EMBL/GenBank/DDBJ whole genome shotgun (WGS) entry which is preliminary data.</text>
</comment>
<dbReference type="CDD" id="cd02257">
    <property type="entry name" value="Peptidase_C19"/>
    <property type="match status" value="1"/>
</dbReference>
<dbReference type="GO" id="GO:0000981">
    <property type="term" value="F:DNA-binding transcription factor activity, RNA polymerase II-specific"/>
    <property type="evidence" value="ECO:0007669"/>
    <property type="project" value="InterPro"/>
</dbReference>
<evidence type="ECO:0000256" key="1">
    <source>
        <dbReference type="SAM" id="MobiDB-lite"/>
    </source>
</evidence>
<dbReference type="InterPro" id="IPR036864">
    <property type="entry name" value="Zn2-C6_fun-type_DNA-bd_sf"/>
</dbReference>
<evidence type="ECO:0000259" key="2">
    <source>
        <dbReference type="PROSITE" id="PS50048"/>
    </source>
</evidence>
<name>A0A835ZIF4_9STRA</name>
<dbReference type="EMBL" id="JAFCMP010000021">
    <property type="protein sequence ID" value="KAG5191269.1"/>
    <property type="molecule type" value="Genomic_DNA"/>
</dbReference>
<dbReference type="CDD" id="cd00067">
    <property type="entry name" value="GAL4"/>
    <property type="match status" value="1"/>
</dbReference>
<dbReference type="SUPFAM" id="SSF54001">
    <property type="entry name" value="Cysteine proteinases"/>
    <property type="match status" value="1"/>
</dbReference>
<feature type="domain" description="Zn(2)-C6 fungal-type" evidence="2">
    <location>
        <begin position="2"/>
        <end position="29"/>
    </location>
</feature>
<dbReference type="PROSITE" id="PS50048">
    <property type="entry name" value="ZN2_CY6_FUNGAL_2"/>
    <property type="match status" value="1"/>
</dbReference>
<proteinExistence type="predicted"/>
<dbReference type="InterPro" id="IPR001394">
    <property type="entry name" value="Peptidase_C19_UCH"/>
</dbReference>
<organism evidence="3 4">
    <name type="scientific">Tribonema minus</name>
    <dbReference type="NCBI Taxonomy" id="303371"/>
    <lineage>
        <taxon>Eukaryota</taxon>
        <taxon>Sar</taxon>
        <taxon>Stramenopiles</taxon>
        <taxon>Ochrophyta</taxon>
        <taxon>PX clade</taxon>
        <taxon>Xanthophyceae</taxon>
        <taxon>Tribonematales</taxon>
        <taxon>Tribonemataceae</taxon>
        <taxon>Tribonema</taxon>
    </lineage>
</organism>
<dbReference type="Gene3D" id="3.90.70.10">
    <property type="entry name" value="Cysteine proteinases"/>
    <property type="match status" value="1"/>
</dbReference>
<reference evidence="3" key="1">
    <citation type="submission" date="2021-02" db="EMBL/GenBank/DDBJ databases">
        <title>First Annotated Genome of the Yellow-green Alga Tribonema minus.</title>
        <authorList>
            <person name="Mahan K.M."/>
        </authorList>
    </citation>
    <scope>NUCLEOTIDE SEQUENCE</scope>
    <source>
        <strain evidence="3">UTEX B ZZ1240</strain>
    </source>
</reference>
<dbReference type="InterPro" id="IPR038765">
    <property type="entry name" value="Papain-like_cys_pep_sf"/>
</dbReference>
<feature type="compositionally biased region" description="Basic and acidic residues" evidence="1">
    <location>
        <begin position="121"/>
        <end position="132"/>
    </location>
</feature>